<dbReference type="Gene3D" id="3.10.20.30">
    <property type="match status" value="1"/>
</dbReference>
<dbReference type="SUPFAM" id="SSF52540">
    <property type="entry name" value="P-loop containing nucleoside triphosphate hydrolases"/>
    <property type="match status" value="1"/>
</dbReference>
<dbReference type="Pfam" id="PF01926">
    <property type="entry name" value="MMR_HSR1"/>
    <property type="match status" value="1"/>
</dbReference>
<sequence length="384" mass="42070">MPANLPPQARAAERRYIEAKNLPDKIKYLQEFISTIPEHKGNEKMRGYLRRRLAQLKEELELQKKRRTTSSGGGGFSIKKEGAAQIVILGMTGSGKSALLSALTKAKTEIGNHPFTTKDPVPGMMAYEDIQFQLVDTPAVYEGAYCGSSWGTQLLSMARNADGILILLDGADPVNQFNVITSELSLAGITIEKKENKIEIEKTNGGGIQIACTGRITCKVEEVDKILKGAGIRNAIVRIWGDAGSEDIIEALDQTKMYKPCLTVINKVDRYPEGPSLFNAVFHGDAIGVSATSRIGLEAVGSRIFDSLGIVRVYTKEVGGEPAVRPIIMKRGAKVIDVAKIVHSHLYKNFKYARVWGSSVNFKGERVGADHEIADKDIVEIRIR</sequence>
<dbReference type="InterPro" id="IPR031167">
    <property type="entry name" value="G_OBG"/>
</dbReference>
<dbReference type="InterPro" id="IPR004095">
    <property type="entry name" value="TGS"/>
</dbReference>
<dbReference type="InterPro" id="IPR027417">
    <property type="entry name" value="P-loop_NTPase"/>
</dbReference>
<dbReference type="InterPro" id="IPR012676">
    <property type="entry name" value="TGS-like"/>
</dbReference>
<dbReference type="PANTHER" id="PTHR43127">
    <property type="entry name" value="DEVELOPMENTALLY-REGULATED GTP-BINDING PROTEIN 2"/>
    <property type="match status" value="1"/>
</dbReference>
<dbReference type="Pfam" id="PF16897">
    <property type="entry name" value="MMR_HSR1_Xtn"/>
    <property type="match status" value="1"/>
</dbReference>
<dbReference type="SUPFAM" id="SSF81271">
    <property type="entry name" value="TGS-like"/>
    <property type="match status" value="1"/>
</dbReference>
<feature type="domain" description="OBG-type G" evidence="3">
    <location>
        <begin position="84"/>
        <end position="309"/>
    </location>
</feature>
<feature type="domain" description="TGS" evidence="4">
    <location>
        <begin position="309"/>
        <end position="383"/>
    </location>
</feature>
<dbReference type="InterPro" id="IPR031662">
    <property type="entry name" value="GTP-binding_2"/>
</dbReference>
<name>A0A7C3EW13_9CREN</name>
<dbReference type="InterPro" id="IPR006073">
    <property type="entry name" value="GTP-bd"/>
</dbReference>
<evidence type="ECO:0000259" key="3">
    <source>
        <dbReference type="PROSITE" id="PS51710"/>
    </source>
</evidence>
<dbReference type="PROSITE" id="PS51710">
    <property type="entry name" value="G_OBG"/>
    <property type="match status" value="1"/>
</dbReference>
<organism evidence="5">
    <name type="scientific">Candidatus Methanomethylicus mesodigestus</name>
    <dbReference type="NCBI Taxonomy" id="1867258"/>
    <lineage>
        <taxon>Archaea</taxon>
        <taxon>Thermoproteota</taxon>
        <taxon>Methanosuratincolia</taxon>
        <taxon>Candidatus Methanomethylicales</taxon>
        <taxon>Candidatus Methanomethylicaceae</taxon>
        <taxon>Candidatus Methanomethylicus</taxon>
    </lineage>
</organism>
<evidence type="ECO:0000256" key="2">
    <source>
        <dbReference type="ARBA" id="ARBA00023134"/>
    </source>
</evidence>
<dbReference type="EMBL" id="DSTX01000002">
    <property type="protein sequence ID" value="HFK20203.1"/>
    <property type="molecule type" value="Genomic_DNA"/>
</dbReference>
<dbReference type="PRINTS" id="PR00326">
    <property type="entry name" value="GTP1OBG"/>
</dbReference>
<accession>A0A7C3EW13</accession>
<keyword evidence="2" id="KW-0342">GTP-binding</keyword>
<comment type="caution">
    <text evidence="5">The sequence shown here is derived from an EMBL/GenBank/DDBJ whole genome shotgun (WGS) entry which is preliminary data.</text>
</comment>
<dbReference type="GO" id="GO:0003924">
    <property type="term" value="F:GTPase activity"/>
    <property type="evidence" value="ECO:0007669"/>
    <property type="project" value="InterPro"/>
</dbReference>
<evidence type="ECO:0000313" key="5">
    <source>
        <dbReference type="EMBL" id="HFK20203.1"/>
    </source>
</evidence>
<dbReference type="PROSITE" id="PS51880">
    <property type="entry name" value="TGS"/>
    <property type="match status" value="1"/>
</dbReference>
<dbReference type="Pfam" id="PF02824">
    <property type="entry name" value="TGS"/>
    <property type="match status" value="1"/>
</dbReference>
<dbReference type="Gene3D" id="3.40.50.300">
    <property type="entry name" value="P-loop containing nucleotide triphosphate hydrolases"/>
    <property type="match status" value="1"/>
</dbReference>
<evidence type="ECO:0000259" key="4">
    <source>
        <dbReference type="PROSITE" id="PS51880"/>
    </source>
</evidence>
<reference evidence="5" key="1">
    <citation type="journal article" date="2020" name="mSystems">
        <title>Genome- and Community-Level Interaction Insights into Carbon Utilization and Element Cycling Functions of Hydrothermarchaeota in Hydrothermal Sediment.</title>
        <authorList>
            <person name="Zhou Z."/>
            <person name="Liu Y."/>
            <person name="Xu W."/>
            <person name="Pan J."/>
            <person name="Luo Z.H."/>
            <person name="Li M."/>
        </authorList>
    </citation>
    <scope>NUCLEOTIDE SEQUENCE [LARGE SCALE GENOMIC DNA]</scope>
    <source>
        <strain evidence="5">SpSt-468</strain>
    </source>
</reference>
<dbReference type="AlphaFoldDB" id="A0A7C3EW13"/>
<gene>
    <name evidence="5" type="ORF">ENS19_02880</name>
</gene>
<dbReference type="GO" id="GO:0005525">
    <property type="term" value="F:GTP binding"/>
    <property type="evidence" value="ECO:0007669"/>
    <property type="project" value="UniProtKB-KW"/>
</dbReference>
<dbReference type="InterPro" id="IPR012675">
    <property type="entry name" value="Beta-grasp_dom_sf"/>
</dbReference>
<evidence type="ECO:0000256" key="1">
    <source>
        <dbReference type="ARBA" id="ARBA00022741"/>
    </source>
</evidence>
<proteinExistence type="predicted"/>
<dbReference type="InterPro" id="IPR045001">
    <property type="entry name" value="DRG"/>
</dbReference>
<keyword evidence="1" id="KW-0547">Nucleotide-binding</keyword>
<protein>
    <submittedName>
        <fullName evidence="5">TGS domain-containing protein</fullName>
    </submittedName>
</protein>